<dbReference type="PANTHER" id="PTHR43798:SF33">
    <property type="entry name" value="HYDROLASE, PUTATIVE (AFU_ORTHOLOGUE AFUA_2G14860)-RELATED"/>
    <property type="match status" value="1"/>
</dbReference>
<dbReference type="OrthoDB" id="5342129at2"/>
<dbReference type="PRINTS" id="PR00412">
    <property type="entry name" value="EPOXHYDRLASE"/>
</dbReference>
<evidence type="ECO:0000313" key="2">
    <source>
        <dbReference type="EMBL" id="TYT75976.1"/>
    </source>
</evidence>
<dbReference type="InterPro" id="IPR029058">
    <property type="entry name" value="AB_hydrolase_fold"/>
</dbReference>
<dbReference type="InterPro" id="IPR000639">
    <property type="entry name" value="Epox_hydrolase-like"/>
</dbReference>
<dbReference type="SUPFAM" id="SSF53474">
    <property type="entry name" value="alpha/beta-Hydrolases"/>
    <property type="match status" value="1"/>
</dbReference>
<name>A0A5Q4VGH8_9BACT</name>
<keyword evidence="2" id="KW-0378">Hydrolase</keyword>
<comment type="caution">
    <text evidence="2">The sequence shown here is derived from an EMBL/GenBank/DDBJ whole genome shotgun (WGS) entry which is preliminary data.</text>
</comment>
<proteinExistence type="predicted"/>
<accession>A0A5Q4VGH8</accession>
<dbReference type="InterPro" id="IPR050266">
    <property type="entry name" value="AB_hydrolase_sf"/>
</dbReference>
<dbReference type="PRINTS" id="PR00111">
    <property type="entry name" value="ABHYDROLASE"/>
</dbReference>
<evidence type="ECO:0000313" key="3">
    <source>
        <dbReference type="Proteomes" id="UP000321899"/>
    </source>
</evidence>
<protein>
    <submittedName>
        <fullName evidence="2">Alpha/beta hydrolase</fullName>
    </submittedName>
</protein>
<dbReference type="PANTHER" id="PTHR43798">
    <property type="entry name" value="MONOACYLGLYCEROL LIPASE"/>
    <property type="match status" value="1"/>
</dbReference>
<organism evidence="2 3">
    <name type="scientific">Desulfobotulus mexicanus</name>
    <dbReference type="NCBI Taxonomy" id="2586642"/>
    <lineage>
        <taxon>Bacteria</taxon>
        <taxon>Pseudomonadati</taxon>
        <taxon>Thermodesulfobacteriota</taxon>
        <taxon>Desulfobacteria</taxon>
        <taxon>Desulfobacterales</taxon>
        <taxon>Desulfobacteraceae</taxon>
        <taxon>Desulfobotulus</taxon>
    </lineage>
</organism>
<dbReference type="Gene3D" id="3.40.50.1820">
    <property type="entry name" value="alpha/beta hydrolase"/>
    <property type="match status" value="1"/>
</dbReference>
<sequence>MVQFFPEKSFAFALDSERKKSGLIRKEIHFGRDLHYVYLEGGQGEPLILLHGFGADKDNFTRMARFLTPHYRVIIPDHTGFGESARPEGASYTPEEQAKRLHQMAEGLGITSMHMGGSSMGGQIAMVYASMYPDQVESLWLLNPGGLWDGPTANAWETMVADNNEKNPLIIEKEEDIFSLPSLVMEKAPYTPKAFLRVIARERMENATLEKRIFKDILSSNVREKISGLETPTLIVWGSEDKVLHPGNAEILHGLLPKSSLILMEGIGHLPMLEAPEQSAEDYLNFRKNL</sequence>
<reference evidence="2 3" key="1">
    <citation type="submission" date="2019-06" db="EMBL/GenBank/DDBJ databases">
        <title>Desulfobotulus mexicanus sp. nov., a novel sulfate-reducing bacterium isolated from the sediment of an alkaline crater lake in Mexico.</title>
        <authorList>
            <person name="Hirschler-Rea A."/>
        </authorList>
    </citation>
    <scope>NUCLEOTIDE SEQUENCE [LARGE SCALE GENOMIC DNA]</scope>
    <source>
        <strain evidence="2 3">PAR22N</strain>
    </source>
</reference>
<dbReference type="EMBL" id="VDMB01000002">
    <property type="protein sequence ID" value="TYT75976.1"/>
    <property type="molecule type" value="Genomic_DNA"/>
</dbReference>
<evidence type="ECO:0000259" key="1">
    <source>
        <dbReference type="Pfam" id="PF00561"/>
    </source>
</evidence>
<dbReference type="Proteomes" id="UP000321899">
    <property type="component" value="Unassembled WGS sequence"/>
</dbReference>
<dbReference type="GO" id="GO:0016787">
    <property type="term" value="F:hydrolase activity"/>
    <property type="evidence" value="ECO:0007669"/>
    <property type="project" value="UniProtKB-KW"/>
</dbReference>
<keyword evidence="3" id="KW-1185">Reference proteome</keyword>
<dbReference type="GO" id="GO:0016020">
    <property type="term" value="C:membrane"/>
    <property type="evidence" value="ECO:0007669"/>
    <property type="project" value="TreeGrafter"/>
</dbReference>
<feature type="domain" description="AB hydrolase-1" evidence="1">
    <location>
        <begin position="46"/>
        <end position="276"/>
    </location>
</feature>
<dbReference type="InterPro" id="IPR000073">
    <property type="entry name" value="AB_hydrolase_1"/>
</dbReference>
<dbReference type="AlphaFoldDB" id="A0A5Q4VGH8"/>
<gene>
    <name evidence="2" type="ORF">FIM25_03385</name>
</gene>
<dbReference type="Pfam" id="PF00561">
    <property type="entry name" value="Abhydrolase_1"/>
    <property type="match status" value="1"/>
</dbReference>